<dbReference type="GO" id="GO:0004222">
    <property type="term" value="F:metalloendopeptidase activity"/>
    <property type="evidence" value="ECO:0007669"/>
    <property type="project" value="InterPro"/>
</dbReference>
<feature type="domain" description="Peptidase M9 collagenase N-terminal" evidence="16">
    <location>
        <begin position="125"/>
        <end position="312"/>
    </location>
</feature>
<dbReference type="Gene3D" id="1.10.390.20">
    <property type="match status" value="1"/>
</dbReference>
<evidence type="ECO:0000256" key="14">
    <source>
        <dbReference type="SAM" id="MobiDB-lite"/>
    </source>
</evidence>
<evidence type="ECO:0000256" key="6">
    <source>
        <dbReference type="ARBA" id="ARBA00022670"/>
    </source>
</evidence>
<keyword evidence="6" id="KW-0645">Protease</keyword>
<reference evidence="17" key="1">
    <citation type="submission" date="2020-12" db="EMBL/GenBank/DDBJ databases">
        <title>The genome sequence of Inhella sp. 1Y17.</title>
        <authorList>
            <person name="Liu Y."/>
        </authorList>
    </citation>
    <scope>NUCLEOTIDE SEQUENCE</scope>
    <source>
        <strain evidence="17">1Y17</strain>
    </source>
</reference>
<evidence type="ECO:0000256" key="8">
    <source>
        <dbReference type="ARBA" id="ARBA00022729"/>
    </source>
</evidence>
<dbReference type="AlphaFoldDB" id="A0A931NGT2"/>
<evidence type="ECO:0000256" key="3">
    <source>
        <dbReference type="ARBA" id="ARBA00004613"/>
    </source>
</evidence>
<evidence type="ECO:0000256" key="11">
    <source>
        <dbReference type="ARBA" id="ARBA00023049"/>
    </source>
</evidence>
<protein>
    <recommendedName>
        <fullName evidence="4">microbial collagenase</fullName>
        <ecNumber evidence="4">3.4.24.3</ecNumber>
    </recommendedName>
</protein>
<evidence type="ECO:0000313" key="18">
    <source>
        <dbReference type="Proteomes" id="UP000613266"/>
    </source>
</evidence>
<evidence type="ECO:0000256" key="4">
    <source>
        <dbReference type="ARBA" id="ARBA00012653"/>
    </source>
</evidence>
<evidence type="ECO:0000313" key="17">
    <source>
        <dbReference type="EMBL" id="MBH9577501.1"/>
    </source>
</evidence>
<keyword evidence="12" id="KW-0865">Zymogen</keyword>
<feature type="region of interest" description="Disordered" evidence="14">
    <location>
        <begin position="88"/>
        <end position="107"/>
    </location>
</feature>
<dbReference type="EMBL" id="JAEDAK010000007">
    <property type="protein sequence ID" value="MBH9577501.1"/>
    <property type="molecule type" value="Genomic_DNA"/>
</dbReference>
<evidence type="ECO:0000256" key="2">
    <source>
        <dbReference type="ARBA" id="ARBA00001947"/>
    </source>
</evidence>
<keyword evidence="7" id="KW-0479">Metal-binding</keyword>
<evidence type="ECO:0000256" key="10">
    <source>
        <dbReference type="ARBA" id="ARBA00022833"/>
    </source>
</evidence>
<dbReference type="PRINTS" id="PR00931">
    <property type="entry name" value="MICOLLPTASE"/>
</dbReference>
<evidence type="ECO:0000256" key="15">
    <source>
        <dbReference type="SAM" id="SignalP"/>
    </source>
</evidence>
<keyword evidence="11" id="KW-0482">Metalloprotease</keyword>
<dbReference type="Proteomes" id="UP000613266">
    <property type="component" value="Unassembled WGS sequence"/>
</dbReference>
<gene>
    <name evidence="17" type="ORF">I7X39_11375</name>
</gene>
<keyword evidence="10" id="KW-0862">Zinc</keyword>
<comment type="cofactor">
    <cofactor evidence="2">
        <name>Zn(2+)</name>
        <dbReference type="ChEBI" id="CHEBI:29105"/>
    </cofactor>
</comment>
<comment type="caution">
    <text evidence="17">The sequence shown here is derived from an EMBL/GenBank/DDBJ whole genome shotgun (WGS) entry which is preliminary data.</text>
</comment>
<dbReference type="InterPro" id="IPR002169">
    <property type="entry name" value="Peptidase_M9A/M9B"/>
</dbReference>
<dbReference type="GO" id="GO:0008270">
    <property type="term" value="F:zinc ion binding"/>
    <property type="evidence" value="ECO:0007669"/>
    <property type="project" value="InterPro"/>
</dbReference>
<keyword evidence="18" id="KW-1185">Reference proteome</keyword>
<dbReference type="Pfam" id="PF01752">
    <property type="entry name" value="Peptidase_M9"/>
    <property type="match status" value="1"/>
</dbReference>
<evidence type="ECO:0000256" key="5">
    <source>
        <dbReference type="ARBA" id="ARBA00022525"/>
    </source>
</evidence>
<dbReference type="GO" id="GO:0006508">
    <property type="term" value="P:proteolysis"/>
    <property type="evidence" value="ECO:0007669"/>
    <property type="project" value="UniProtKB-KW"/>
</dbReference>
<keyword evidence="9" id="KW-0378">Hydrolase</keyword>
<dbReference type="Pfam" id="PF08453">
    <property type="entry name" value="Peptidase_M9_N"/>
    <property type="match status" value="1"/>
</dbReference>
<feature type="region of interest" description="Disordered" evidence="14">
    <location>
        <begin position="43"/>
        <end position="69"/>
    </location>
</feature>
<evidence type="ECO:0000256" key="12">
    <source>
        <dbReference type="ARBA" id="ARBA00023145"/>
    </source>
</evidence>
<keyword evidence="8 15" id="KW-0732">Signal</keyword>
<comment type="catalytic activity">
    <reaction evidence="1">
        <text>Digestion of native collagen in the triple helical region at Xaa-|-Gly bonds. With synthetic peptides, a preference is shown for Gly at P3 and P1', Pro and Ala at P2 and P2', and hydroxyproline, Ala or Arg at P3'.</text>
        <dbReference type="EC" id="3.4.24.3"/>
    </reaction>
</comment>
<dbReference type="PANTHER" id="PTHR13062">
    <property type="entry name" value="COLLAGENASE"/>
    <property type="match status" value="1"/>
</dbReference>
<dbReference type="RefSeq" id="WP_198111279.1">
    <property type="nucleotide sequence ID" value="NZ_JAEDAK010000007.1"/>
</dbReference>
<dbReference type="Gene3D" id="3.40.30.160">
    <property type="entry name" value="Collagenase ColT, N-terminal domain"/>
    <property type="match status" value="1"/>
</dbReference>
<evidence type="ECO:0000256" key="13">
    <source>
        <dbReference type="PIRSR" id="PIRSR602169-1"/>
    </source>
</evidence>
<evidence type="ECO:0000256" key="7">
    <source>
        <dbReference type="ARBA" id="ARBA00022723"/>
    </source>
</evidence>
<feature type="active site" evidence="13">
    <location>
        <position position="535"/>
    </location>
</feature>
<dbReference type="GO" id="GO:0005576">
    <property type="term" value="C:extracellular region"/>
    <property type="evidence" value="ECO:0007669"/>
    <property type="project" value="UniProtKB-SubCell"/>
</dbReference>
<evidence type="ECO:0000259" key="16">
    <source>
        <dbReference type="Pfam" id="PF08453"/>
    </source>
</evidence>
<proteinExistence type="predicted"/>
<dbReference type="EC" id="3.4.24.3" evidence="4"/>
<evidence type="ECO:0000256" key="9">
    <source>
        <dbReference type="ARBA" id="ARBA00022801"/>
    </source>
</evidence>
<feature type="chain" id="PRO_5037434787" description="microbial collagenase" evidence="15">
    <location>
        <begin position="27"/>
        <end position="811"/>
    </location>
</feature>
<dbReference type="PANTHER" id="PTHR13062:SF9">
    <property type="entry name" value="MICROBIAL COLLAGENASE"/>
    <property type="match status" value="1"/>
</dbReference>
<accession>A0A931NGT2</accession>
<keyword evidence="5" id="KW-0964">Secreted</keyword>
<sequence length="811" mass="88151">MPSHPSAWRLPAALLCAGLLSQPALASLPRPEDPTTLRRAQAESLQVQAPSQPGQVRQGEHVARQGLHPSQLPLRRAEDLLPSRERIGELPQPLPAESKLRKRQQSALSARALADGASAQAAQSCQAADFRGRSGANLIAFIDQAALSGCMYQLYTGSAADHRTVFSNENMVTVANTLRLRALNYTGTDSDQVKNLLSYLRTAGYWWYLSETGNSSTGVPAASRSVMNAALGAMKQLAAAPAFYDSNETNAYVVAEVFKTVPAGFAAALAPAAARWIEQFQPQHAQAGYWHNDALLAAMNTLFYGDGQTAYITLVRNDLRYARALDGFLSRNRSLLGTDNDYHLRNAVGELLRFLRHPALKDGVRLMGVAQMGQFQPSNDQAIDIWLRAADMVDAYDAPYCASYGTCNAAQTLEQQKLPIRHACNAHYVIRAQAMTPAQLQASCESVIQQAGEFHAVFNTLGRPVPNDNNQSLELVVFDSSEQYKRFSGHIFGNNTDNGGIYLEGSPWVAGNQARFIAHRAEWLSGFEIWNLNHEFVHYLDGRFNMGGGFNDYPLSNGVNRASSVWWIEGLAEYVSFAHLRRFNADATSRAQTAPLALSEVMRNSYDSGSARVYNWGYLAARYMVERQPQLVDAFLPKTRVADYAGYSQQILGLGTQLDADFSRWLNECVGGGQLQSSGCLSQRPGTLPLVDANAVGPCRAATESELGNGCARAVPGNSGARYYYLRGTGWNQVLFRLADVAGGGADVYAKAGGWATAQDHQVRGEVQAGGALQLNVPTNGQGWIYVTVVPRAGFAGASLRGMYSALPFGQ</sequence>
<dbReference type="InterPro" id="IPR013661">
    <property type="entry name" value="Peptidase_M9_N_dom"/>
</dbReference>
<feature type="signal peptide" evidence="15">
    <location>
        <begin position="1"/>
        <end position="26"/>
    </location>
</feature>
<evidence type="ECO:0000256" key="1">
    <source>
        <dbReference type="ARBA" id="ARBA00000424"/>
    </source>
</evidence>
<name>A0A931NGT2_9BURK</name>
<comment type="subcellular location">
    <subcellularLocation>
        <location evidence="3">Secreted</location>
    </subcellularLocation>
</comment>
<organism evidence="17 18">
    <name type="scientific">Inhella proteolytica</name>
    <dbReference type="NCBI Taxonomy" id="2795029"/>
    <lineage>
        <taxon>Bacteria</taxon>
        <taxon>Pseudomonadati</taxon>
        <taxon>Pseudomonadota</taxon>
        <taxon>Betaproteobacteria</taxon>
        <taxon>Burkholderiales</taxon>
        <taxon>Sphaerotilaceae</taxon>
        <taxon>Inhella</taxon>
    </lineage>
</organism>
<feature type="compositionally biased region" description="Polar residues" evidence="14">
    <location>
        <begin position="43"/>
        <end position="55"/>
    </location>
</feature>